<accession>A0A974WI50</accession>
<dbReference type="KEGG" id="fuv:JR347_00370"/>
<dbReference type="RefSeq" id="WP_205722087.1">
    <property type="nucleotide sequence ID" value="NZ_CP070608.1"/>
</dbReference>
<dbReference type="Gene3D" id="3.40.1550.10">
    <property type="entry name" value="CheC-like"/>
    <property type="match status" value="1"/>
</dbReference>
<dbReference type="GO" id="GO:0006935">
    <property type="term" value="P:chemotaxis"/>
    <property type="evidence" value="ECO:0007669"/>
    <property type="project" value="UniProtKB-KW"/>
</dbReference>
<evidence type="ECO:0000313" key="2">
    <source>
        <dbReference type="EMBL" id="QSE97577.1"/>
    </source>
</evidence>
<dbReference type="InterPro" id="IPR028976">
    <property type="entry name" value="CheC-like_sf"/>
</dbReference>
<keyword evidence="3" id="KW-1185">Reference proteome</keyword>
<evidence type="ECO:0000313" key="3">
    <source>
        <dbReference type="Proteomes" id="UP000662783"/>
    </source>
</evidence>
<sequence length="207" mass="23151">MSYLSNTERNIAADLIAQGYQKAADSFSTMAKQKITINPTSIEISKDDLKVIKSIKHDNELILITTSIIGELAGKSYLIFNEEECDAVYAACMPFNEDEYSRMMEGEAILKELDNILSAAVITEFSNYLDVMIFGDVPVLSRSNQAAVKNKVINDFSNDSSNSGYFMIANTQFVFENNTKLQPQFIWKMAEGFMDKVKEVSSKKVAS</sequence>
<evidence type="ECO:0008006" key="4">
    <source>
        <dbReference type="Google" id="ProtNLM"/>
    </source>
</evidence>
<gene>
    <name evidence="2" type="ORF">JR347_00370</name>
</gene>
<organism evidence="2 3">
    <name type="scientific">Fulvivirga lutea</name>
    <dbReference type="NCBI Taxonomy" id="2810512"/>
    <lineage>
        <taxon>Bacteria</taxon>
        <taxon>Pseudomonadati</taxon>
        <taxon>Bacteroidota</taxon>
        <taxon>Cytophagia</taxon>
        <taxon>Cytophagales</taxon>
        <taxon>Fulvivirgaceae</taxon>
        <taxon>Fulvivirga</taxon>
    </lineage>
</organism>
<dbReference type="AlphaFoldDB" id="A0A974WI50"/>
<dbReference type="EMBL" id="CP070608">
    <property type="protein sequence ID" value="QSE97577.1"/>
    <property type="molecule type" value="Genomic_DNA"/>
</dbReference>
<proteinExistence type="predicted"/>
<protein>
    <recommendedName>
        <fullName evidence="4">CheC-like protein domain-containing protein</fullName>
    </recommendedName>
</protein>
<evidence type="ECO:0000256" key="1">
    <source>
        <dbReference type="ARBA" id="ARBA00022500"/>
    </source>
</evidence>
<keyword evidence="1" id="KW-0145">Chemotaxis</keyword>
<reference evidence="2" key="1">
    <citation type="submission" date="2021-02" db="EMBL/GenBank/DDBJ databases">
        <title>Fulvivirga sp. S481 isolated from sea water.</title>
        <authorList>
            <person name="Bae S.S."/>
            <person name="Baek K."/>
        </authorList>
    </citation>
    <scope>NUCLEOTIDE SEQUENCE</scope>
    <source>
        <strain evidence="2">S481</strain>
    </source>
</reference>
<dbReference type="SUPFAM" id="SSF103039">
    <property type="entry name" value="CheC-like"/>
    <property type="match status" value="1"/>
</dbReference>
<dbReference type="Proteomes" id="UP000662783">
    <property type="component" value="Chromosome"/>
</dbReference>
<name>A0A974WI50_9BACT</name>